<dbReference type="GO" id="GO:0046872">
    <property type="term" value="F:metal ion binding"/>
    <property type="evidence" value="ECO:0007669"/>
    <property type="project" value="UniProtKB-KW"/>
</dbReference>
<gene>
    <name evidence="15" type="ORF">J2W39_003284</name>
</gene>
<dbReference type="RefSeq" id="WP_062364887.1">
    <property type="nucleotide sequence ID" value="NZ_CAIGKF010000001.1"/>
</dbReference>
<dbReference type="InterPro" id="IPR011577">
    <property type="entry name" value="Cyt_b561_bac/Ni-Hgenase"/>
</dbReference>
<dbReference type="GO" id="GO:0005886">
    <property type="term" value="C:plasma membrane"/>
    <property type="evidence" value="ECO:0007669"/>
    <property type="project" value="UniProtKB-SubCell"/>
</dbReference>
<reference evidence="15" key="1">
    <citation type="submission" date="2023-07" db="EMBL/GenBank/DDBJ databases">
        <title>Sorghum-associated microbial communities from plants grown in Nebraska, USA.</title>
        <authorList>
            <person name="Schachtman D."/>
        </authorList>
    </citation>
    <scope>NUCLEOTIDE SEQUENCE</scope>
    <source>
        <strain evidence="15">DS3315</strain>
    </source>
</reference>
<evidence type="ECO:0000256" key="7">
    <source>
        <dbReference type="ARBA" id="ARBA00022723"/>
    </source>
</evidence>
<feature type="domain" description="Cytochrome b561 bacterial/Ni-hydrogenase" evidence="14">
    <location>
        <begin position="9"/>
        <end position="180"/>
    </location>
</feature>
<keyword evidence="6 13" id="KW-0812">Transmembrane</keyword>
<keyword evidence="7" id="KW-0479">Metal-binding</keyword>
<feature type="transmembrane region" description="Helical" evidence="13">
    <location>
        <begin position="50"/>
        <end position="69"/>
    </location>
</feature>
<protein>
    <submittedName>
        <fullName evidence="15">Cytochrome b561</fullName>
    </submittedName>
</protein>
<keyword evidence="10" id="KW-0408">Iron</keyword>
<dbReference type="PANTHER" id="PTHR30529">
    <property type="entry name" value="CYTOCHROME B561"/>
    <property type="match status" value="1"/>
</dbReference>
<evidence type="ECO:0000256" key="6">
    <source>
        <dbReference type="ARBA" id="ARBA00022692"/>
    </source>
</evidence>
<keyword evidence="4" id="KW-1003">Cell membrane</keyword>
<evidence type="ECO:0000259" key="14">
    <source>
        <dbReference type="Pfam" id="PF01292"/>
    </source>
</evidence>
<dbReference type="GeneID" id="99717116"/>
<keyword evidence="11 13" id="KW-0472">Membrane</keyword>
<evidence type="ECO:0000256" key="5">
    <source>
        <dbReference type="ARBA" id="ARBA00022617"/>
    </source>
</evidence>
<feature type="transmembrane region" description="Helical" evidence="13">
    <location>
        <begin position="151"/>
        <end position="170"/>
    </location>
</feature>
<evidence type="ECO:0000256" key="2">
    <source>
        <dbReference type="ARBA" id="ARBA00004651"/>
    </source>
</evidence>
<keyword evidence="8" id="KW-0249">Electron transport</keyword>
<evidence type="ECO:0000256" key="4">
    <source>
        <dbReference type="ARBA" id="ARBA00022475"/>
    </source>
</evidence>
<evidence type="ECO:0000256" key="12">
    <source>
        <dbReference type="ARBA" id="ARBA00037975"/>
    </source>
</evidence>
<keyword evidence="5" id="KW-0349">Heme</keyword>
<sequence>MAWKNSTSRYGAAVIGLHWLMLLLLAAVYACMELRGFAPKGSELRSAMKSLHFLLGLGVLALVLLRLAVRWSAGAAPGIHPAVPDWQDRLARPMHFALYVFMIATPILGWMTLSAEGQPIVLFGLPVPSLVDANEALADQLQDVHEALATAGYFLIGLHAAAALAHHYLFRDDTLSRMLPRRGSRQEAHGRDR</sequence>
<evidence type="ECO:0000313" key="15">
    <source>
        <dbReference type="EMBL" id="MDP9972042.1"/>
    </source>
</evidence>
<comment type="similarity">
    <text evidence="12">Belongs to the cytochrome b561 family.</text>
</comment>
<evidence type="ECO:0000256" key="3">
    <source>
        <dbReference type="ARBA" id="ARBA00022448"/>
    </source>
</evidence>
<evidence type="ECO:0000256" key="8">
    <source>
        <dbReference type="ARBA" id="ARBA00022982"/>
    </source>
</evidence>
<name>A0AAW8EGW8_VARPD</name>
<feature type="transmembrane region" description="Helical" evidence="13">
    <location>
        <begin position="12"/>
        <end position="30"/>
    </location>
</feature>
<feature type="transmembrane region" description="Helical" evidence="13">
    <location>
        <begin position="96"/>
        <end position="113"/>
    </location>
</feature>
<evidence type="ECO:0000313" key="16">
    <source>
        <dbReference type="Proteomes" id="UP001224845"/>
    </source>
</evidence>
<dbReference type="InterPro" id="IPR052168">
    <property type="entry name" value="Cytochrome_b561_oxidase"/>
</dbReference>
<evidence type="ECO:0000256" key="11">
    <source>
        <dbReference type="ARBA" id="ARBA00023136"/>
    </source>
</evidence>
<dbReference type="InterPro" id="IPR016174">
    <property type="entry name" value="Di-haem_cyt_TM"/>
</dbReference>
<dbReference type="PANTHER" id="PTHR30529:SF3">
    <property type="entry name" value="CYTOCHROME B561 HOMOLOG 1"/>
    <property type="match status" value="1"/>
</dbReference>
<keyword evidence="3" id="KW-0813">Transport</keyword>
<comment type="subcellular location">
    <subcellularLocation>
        <location evidence="2">Cell membrane</location>
        <topology evidence="2">Multi-pass membrane protein</topology>
    </subcellularLocation>
</comment>
<dbReference type="GO" id="GO:0022904">
    <property type="term" value="P:respiratory electron transport chain"/>
    <property type="evidence" value="ECO:0007669"/>
    <property type="project" value="InterPro"/>
</dbReference>
<organism evidence="15 16">
    <name type="scientific">Variovorax paradoxus</name>
    <dbReference type="NCBI Taxonomy" id="34073"/>
    <lineage>
        <taxon>Bacteria</taxon>
        <taxon>Pseudomonadati</taxon>
        <taxon>Pseudomonadota</taxon>
        <taxon>Betaproteobacteria</taxon>
        <taxon>Burkholderiales</taxon>
        <taxon>Comamonadaceae</taxon>
        <taxon>Variovorax</taxon>
    </lineage>
</organism>
<comment type="cofactor">
    <cofactor evidence="1">
        <name>heme b</name>
        <dbReference type="ChEBI" id="CHEBI:60344"/>
    </cofactor>
</comment>
<dbReference type="AlphaFoldDB" id="A0AAW8EGW8"/>
<dbReference type="Proteomes" id="UP001224845">
    <property type="component" value="Unassembled WGS sequence"/>
</dbReference>
<dbReference type="SUPFAM" id="SSF81342">
    <property type="entry name" value="Transmembrane di-heme cytochromes"/>
    <property type="match status" value="1"/>
</dbReference>
<evidence type="ECO:0000256" key="9">
    <source>
        <dbReference type="ARBA" id="ARBA00022989"/>
    </source>
</evidence>
<dbReference type="GO" id="GO:0009055">
    <property type="term" value="F:electron transfer activity"/>
    <property type="evidence" value="ECO:0007669"/>
    <property type="project" value="InterPro"/>
</dbReference>
<comment type="caution">
    <text evidence="15">The sequence shown here is derived from an EMBL/GenBank/DDBJ whole genome shotgun (WGS) entry which is preliminary data.</text>
</comment>
<accession>A0AAW8EGW8</accession>
<evidence type="ECO:0000256" key="1">
    <source>
        <dbReference type="ARBA" id="ARBA00001970"/>
    </source>
</evidence>
<proteinExistence type="inferred from homology"/>
<keyword evidence="9 13" id="KW-1133">Transmembrane helix</keyword>
<dbReference type="Pfam" id="PF01292">
    <property type="entry name" value="Ni_hydr_CYTB"/>
    <property type="match status" value="1"/>
</dbReference>
<dbReference type="GO" id="GO:0020037">
    <property type="term" value="F:heme binding"/>
    <property type="evidence" value="ECO:0007669"/>
    <property type="project" value="TreeGrafter"/>
</dbReference>
<evidence type="ECO:0000256" key="13">
    <source>
        <dbReference type="SAM" id="Phobius"/>
    </source>
</evidence>
<dbReference type="PROSITE" id="PS51257">
    <property type="entry name" value="PROKAR_LIPOPROTEIN"/>
    <property type="match status" value="1"/>
</dbReference>
<evidence type="ECO:0000256" key="10">
    <source>
        <dbReference type="ARBA" id="ARBA00023004"/>
    </source>
</evidence>
<dbReference type="EMBL" id="JAUSRV010000007">
    <property type="protein sequence ID" value="MDP9972042.1"/>
    <property type="molecule type" value="Genomic_DNA"/>
</dbReference>